<evidence type="ECO:0000256" key="1">
    <source>
        <dbReference type="ARBA" id="ARBA00022679"/>
    </source>
</evidence>
<dbReference type="InterPro" id="IPR025877">
    <property type="entry name" value="MobA-like_NTP_Trfase"/>
</dbReference>
<dbReference type="AlphaFoldDB" id="A0A239BWD0"/>
<dbReference type="GO" id="GO:0016779">
    <property type="term" value="F:nucleotidyltransferase activity"/>
    <property type="evidence" value="ECO:0007669"/>
    <property type="project" value="UniProtKB-KW"/>
</dbReference>
<dbReference type="RefSeq" id="WP_089274998.1">
    <property type="nucleotide sequence ID" value="NZ_FZOC01000006.1"/>
</dbReference>
<dbReference type="OrthoDB" id="9788272at2"/>
<dbReference type="Pfam" id="PF12804">
    <property type="entry name" value="NTP_transf_3"/>
    <property type="match status" value="1"/>
</dbReference>
<reference evidence="4 5" key="1">
    <citation type="submission" date="2017-06" db="EMBL/GenBank/DDBJ databases">
        <authorList>
            <person name="Kim H.J."/>
            <person name="Triplett B.A."/>
        </authorList>
    </citation>
    <scope>NUCLEOTIDE SEQUENCE [LARGE SCALE GENOMIC DNA]</scope>
    <source>
        <strain evidence="4 5">DSM 13116</strain>
    </source>
</reference>
<accession>A0A239BWD0</accession>
<evidence type="ECO:0000313" key="4">
    <source>
        <dbReference type="EMBL" id="SNS11354.1"/>
    </source>
</evidence>
<proteinExistence type="predicted"/>
<dbReference type="GO" id="GO:0016301">
    <property type="term" value="F:kinase activity"/>
    <property type="evidence" value="ECO:0007669"/>
    <property type="project" value="UniProtKB-KW"/>
</dbReference>
<keyword evidence="1" id="KW-0808">Transferase</keyword>
<protein>
    <submittedName>
        <fullName evidence="4">Choline kinase</fullName>
    </submittedName>
</protein>
<organism evidence="4 5">
    <name type="scientific">Humidesulfovibrio mexicanus</name>
    <dbReference type="NCBI Taxonomy" id="147047"/>
    <lineage>
        <taxon>Bacteria</taxon>
        <taxon>Pseudomonadati</taxon>
        <taxon>Thermodesulfobacteriota</taxon>
        <taxon>Desulfovibrionia</taxon>
        <taxon>Desulfovibrionales</taxon>
        <taxon>Desulfovibrionaceae</taxon>
        <taxon>Humidesulfovibrio</taxon>
    </lineage>
</organism>
<dbReference type="SUPFAM" id="SSF53448">
    <property type="entry name" value="Nucleotide-diphospho-sugar transferases"/>
    <property type="match status" value="1"/>
</dbReference>
<feature type="domain" description="MobA-like NTP transferase" evidence="3">
    <location>
        <begin position="7"/>
        <end position="126"/>
    </location>
</feature>
<dbReference type="CDD" id="cd02523">
    <property type="entry name" value="PC_cytidylyltransferase"/>
    <property type="match status" value="1"/>
</dbReference>
<evidence type="ECO:0000259" key="3">
    <source>
        <dbReference type="Pfam" id="PF12804"/>
    </source>
</evidence>
<dbReference type="EMBL" id="FZOC01000006">
    <property type="protein sequence ID" value="SNS11354.1"/>
    <property type="molecule type" value="Genomic_DNA"/>
</dbReference>
<dbReference type="InterPro" id="IPR029044">
    <property type="entry name" value="Nucleotide-diphossugar_trans"/>
</dbReference>
<sequence length="264" mass="28437">MTHVTRAVLLAAGQGLRLRPHTGTNPKCLLEAAPGLPLLDVQRAVLNAEGVTDHVLVAGWLAEKLEGRGLTLVTNPRYAETNMVWTLLQARELMSGGAVVGYGDIAYPREALRAVLDAPGHLAVAVDLDWEPYWRKRFGDPLKDAETLAMRGGAIVEIGGKPETLAQIEGQYIGLMRFSAQGARQLWDIFDACAARGSVNGKTPETAFMTDLLQEAARAGLPLAAATFHGGWVEIDTPEDLALPETTARVRAIAADVGLRKREE</sequence>
<evidence type="ECO:0000313" key="5">
    <source>
        <dbReference type="Proteomes" id="UP000198324"/>
    </source>
</evidence>
<dbReference type="PANTHER" id="PTHR43584:SF8">
    <property type="entry name" value="N-ACETYLMURAMATE ALPHA-1-PHOSPHATE URIDYLYLTRANSFERASE"/>
    <property type="match status" value="1"/>
</dbReference>
<gene>
    <name evidence="4" type="ORF">SAMN04488503_2798</name>
</gene>
<dbReference type="PANTHER" id="PTHR43584">
    <property type="entry name" value="NUCLEOTIDYL TRANSFERASE"/>
    <property type="match status" value="1"/>
</dbReference>
<keyword evidence="2" id="KW-0548">Nucleotidyltransferase</keyword>
<dbReference type="Gene3D" id="3.90.550.10">
    <property type="entry name" value="Spore Coat Polysaccharide Biosynthesis Protein SpsA, Chain A"/>
    <property type="match status" value="1"/>
</dbReference>
<name>A0A239BWD0_9BACT</name>
<dbReference type="InterPro" id="IPR050065">
    <property type="entry name" value="GlmU-like"/>
</dbReference>
<evidence type="ECO:0000256" key="2">
    <source>
        <dbReference type="ARBA" id="ARBA00022695"/>
    </source>
</evidence>
<dbReference type="Proteomes" id="UP000198324">
    <property type="component" value="Unassembled WGS sequence"/>
</dbReference>
<keyword evidence="5" id="KW-1185">Reference proteome</keyword>
<keyword evidence="4" id="KW-0418">Kinase</keyword>